<feature type="domain" description="Aminotransferase class V" evidence="12">
    <location>
        <begin position="8"/>
        <end position="389"/>
    </location>
</feature>
<dbReference type="EMBL" id="AAZO01007267">
    <property type="status" value="NOT_ANNOTATED_CDS"/>
    <property type="molecule type" value="Genomic_DNA"/>
</dbReference>
<evidence type="ECO:0000313" key="15">
    <source>
        <dbReference type="Proteomes" id="UP000009046"/>
    </source>
</evidence>
<reference evidence="14" key="3">
    <citation type="submission" date="2020-05" db="UniProtKB">
        <authorList>
            <consortium name="EnsemblMetazoa"/>
        </authorList>
    </citation>
    <scope>IDENTIFICATION</scope>
    <source>
        <strain evidence="14">USDA</strain>
    </source>
</reference>
<dbReference type="EnsemblMetazoa" id="PHUM596410-RA">
    <property type="protein sequence ID" value="PHUM596410-PA"/>
    <property type="gene ID" value="PHUM596410"/>
</dbReference>
<evidence type="ECO:0000256" key="6">
    <source>
        <dbReference type="ARBA" id="ARBA00022679"/>
    </source>
</evidence>
<evidence type="ECO:0000313" key="14">
    <source>
        <dbReference type="EnsemblMetazoa" id="PHUM596410-PA"/>
    </source>
</evidence>
<dbReference type="Gene3D" id="1.10.260.50">
    <property type="match status" value="1"/>
</dbReference>
<dbReference type="EMBL" id="DS235879">
    <property type="protein sequence ID" value="EEB19915.1"/>
    <property type="molecule type" value="Genomic_DNA"/>
</dbReference>
<name>E0W2Q9_PEDHC</name>
<dbReference type="HOGENOM" id="CLU_003433_0_0_1"/>
<dbReference type="PANTHER" id="PTHR11601:SF62">
    <property type="entry name" value="SELENOCYSTEINE LYASE"/>
    <property type="match status" value="1"/>
</dbReference>
<dbReference type="Proteomes" id="UP000009046">
    <property type="component" value="Unassembled WGS sequence"/>
</dbReference>
<dbReference type="KEGG" id="phu:Phum_PHUM596410"/>
<dbReference type="InterPro" id="IPR015422">
    <property type="entry name" value="PyrdxlP-dep_Trfase_small"/>
</dbReference>
<evidence type="ECO:0000313" key="13">
    <source>
        <dbReference type="EMBL" id="EEB19915.1"/>
    </source>
</evidence>
<dbReference type="Pfam" id="PF00266">
    <property type="entry name" value="Aminotran_5"/>
    <property type="match status" value="1"/>
</dbReference>
<dbReference type="SUPFAM" id="SSF53383">
    <property type="entry name" value="PLP-dependent transferases"/>
    <property type="match status" value="1"/>
</dbReference>
<comment type="subunit">
    <text evidence="4">Homodimer.</text>
</comment>
<dbReference type="InterPro" id="IPR016454">
    <property type="entry name" value="Cysteine_dSase"/>
</dbReference>
<keyword evidence="7" id="KW-0663">Pyridoxal phosphate</keyword>
<gene>
    <name evidence="14" type="primary">8239649</name>
    <name evidence="13" type="ORF">Phum_PHUM596410</name>
</gene>
<dbReference type="OrthoDB" id="10250117at2759"/>
<dbReference type="GO" id="GO:0005829">
    <property type="term" value="C:cytosol"/>
    <property type="evidence" value="ECO:0007669"/>
    <property type="project" value="UniProtKB-SubCell"/>
</dbReference>
<organism>
    <name type="scientific">Pediculus humanus subsp. corporis</name>
    <name type="common">Body louse</name>
    <dbReference type="NCBI Taxonomy" id="121224"/>
    <lineage>
        <taxon>Eukaryota</taxon>
        <taxon>Metazoa</taxon>
        <taxon>Ecdysozoa</taxon>
        <taxon>Arthropoda</taxon>
        <taxon>Hexapoda</taxon>
        <taxon>Insecta</taxon>
        <taxon>Pterygota</taxon>
        <taxon>Neoptera</taxon>
        <taxon>Paraneoptera</taxon>
        <taxon>Psocodea</taxon>
        <taxon>Troctomorpha</taxon>
        <taxon>Phthiraptera</taxon>
        <taxon>Anoplura</taxon>
        <taxon>Pediculidae</taxon>
        <taxon>Pediculus</taxon>
    </lineage>
</organism>
<evidence type="ECO:0000256" key="1">
    <source>
        <dbReference type="ARBA" id="ARBA00001933"/>
    </source>
</evidence>
<evidence type="ECO:0000256" key="9">
    <source>
        <dbReference type="ARBA" id="ARBA00037407"/>
    </source>
</evidence>
<dbReference type="RefSeq" id="XP_002432653.1">
    <property type="nucleotide sequence ID" value="XM_002432608.1"/>
</dbReference>
<dbReference type="GO" id="GO:0016740">
    <property type="term" value="F:transferase activity"/>
    <property type="evidence" value="ECO:0007669"/>
    <property type="project" value="UniProtKB-KW"/>
</dbReference>
<comment type="subcellular location">
    <subcellularLocation>
        <location evidence="2">Cytoplasm</location>
        <location evidence="2">Cytosol</location>
    </subcellularLocation>
</comment>
<keyword evidence="6 13" id="KW-0808">Transferase</keyword>
<comment type="cofactor">
    <cofactor evidence="1">
        <name>pyridoxal 5'-phosphate</name>
        <dbReference type="ChEBI" id="CHEBI:597326"/>
    </cofactor>
</comment>
<protein>
    <recommendedName>
        <fullName evidence="11">Selenocysteine lyase</fullName>
        <ecNumber evidence="10">4.4.1.16</ecNumber>
    </recommendedName>
</protein>
<keyword evidence="5" id="KW-0963">Cytoplasm</keyword>
<dbReference type="AlphaFoldDB" id="E0W2Q9"/>
<evidence type="ECO:0000256" key="7">
    <source>
        <dbReference type="ARBA" id="ARBA00022898"/>
    </source>
</evidence>
<evidence type="ECO:0000256" key="8">
    <source>
        <dbReference type="ARBA" id="ARBA00023239"/>
    </source>
</evidence>
<dbReference type="InterPro" id="IPR015421">
    <property type="entry name" value="PyrdxlP-dep_Trfase_major"/>
</dbReference>
<dbReference type="FunFam" id="3.40.640.10:FF:000083">
    <property type="entry name" value="Selenocysteine lyase"/>
    <property type="match status" value="1"/>
</dbReference>
<dbReference type="GO" id="GO:0009000">
    <property type="term" value="F:selenocysteine lyase activity"/>
    <property type="evidence" value="ECO:0007669"/>
    <property type="project" value="UniProtKB-EC"/>
</dbReference>
<dbReference type="Gene3D" id="3.90.1150.10">
    <property type="entry name" value="Aspartate Aminotransferase, domain 1"/>
    <property type="match status" value="1"/>
</dbReference>
<dbReference type="CTD" id="8239649"/>
<dbReference type="FunFam" id="3.90.1150.10:FF:000065">
    <property type="entry name" value="Selenocysteine lyase"/>
    <property type="match status" value="1"/>
</dbReference>
<reference evidence="13" key="1">
    <citation type="submission" date="2007-04" db="EMBL/GenBank/DDBJ databases">
        <title>Annotation of Pediculus humanus corporis strain USDA.</title>
        <authorList>
            <person name="Kirkness E."/>
            <person name="Hannick L."/>
            <person name="Hass B."/>
            <person name="Bruggner R."/>
            <person name="Lawson D."/>
            <person name="Bidwell S."/>
            <person name="Joardar V."/>
            <person name="Caler E."/>
            <person name="Walenz B."/>
            <person name="Inman J."/>
            <person name="Schobel S."/>
            <person name="Galinsky K."/>
            <person name="Amedeo P."/>
            <person name="Strausberg R."/>
        </authorList>
    </citation>
    <scope>NUCLEOTIDE SEQUENCE</scope>
    <source>
        <strain evidence="13">USDA</strain>
    </source>
</reference>
<dbReference type="PANTHER" id="PTHR11601">
    <property type="entry name" value="CYSTEINE DESULFURYLASE FAMILY MEMBER"/>
    <property type="match status" value="1"/>
</dbReference>
<dbReference type="eggNOG" id="KOG1549">
    <property type="taxonomic scope" value="Eukaryota"/>
</dbReference>
<dbReference type="STRING" id="121224.E0W2Q9"/>
<dbReference type="InterPro" id="IPR000192">
    <property type="entry name" value="Aminotrans_V_dom"/>
</dbReference>
<evidence type="ECO:0000259" key="12">
    <source>
        <dbReference type="Pfam" id="PF00266"/>
    </source>
</evidence>
<accession>E0W2Q9</accession>
<evidence type="ECO:0000256" key="5">
    <source>
        <dbReference type="ARBA" id="ARBA00022490"/>
    </source>
</evidence>
<keyword evidence="15" id="KW-1185">Reference proteome</keyword>
<evidence type="ECO:0000256" key="11">
    <source>
        <dbReference type="ARBA" id="ARBA00040554"/>
    </source>
</evidence>
<dbReference type="InterPro" id="IPR015424">
    <property type="entry name" value="PyrdxlP-dep_Trfase"/>
</dbReference>
<sequence>MTSNESLVYFDHNATTPMAPEVIKGICDSLVNDWGNPSSLHSYGAKAKASIDKARKEIANMVHCAPIEVIFTSGGTESNNIVIYSAYKQYKENKMKASGSKSDDDKPHMITTNVEHDSVLLPIKRLEDESSITCTIVKVHSNGCVRVEDIISKITDNTCLITVMAANNETGVIMPITDLGKQIHDVNVERKKKQMREILFHTDAAQIIGKEQINFHEMNLNFLTIVGHKFYGPRIGCLIAKSTTQVYPVFVGGGQEKNMRPGTENTPMIVGLGIAAKLVSDNIKQYKATMLKCREKLESRLHEVFGDDIRINCEDSLRLPNTTNVSFKEMGLEGTLILSRCKHLIAGVGAACHSCLFSQVLVNSGVSPNMAKNSIRLSSGRNTSLRDVETIVQDLTNAVNKLKASL</sequence>
<evidence type="ECO:0000256" key="10">
    <source>
        <dbReference type="ARBA" id="ARBA00039054"/>
    </source>
</evidence>
<dbReference type="EC" id="4.4.1.16" evidence="10"/>
<proteinExistence type="inferred from homology"/>
<dbReference type="PIRSF" id="PIRSF005572">
    <property type="entry name" value="NifS"/>
    <property type="match status" value="1"/>
</dbReference>
<dbReference type="GeneID" id="8239649"/>
<keyword evidence="8" id="KW-0456">Lyase</keyword>
<evidence type="ECO:0000256" key="2">
    <source>
        <dbReference type="ARBA" id="ARBA00004514"/>
    </source>
</evidence>
<dbReference type="VEuPathDB" id="VectorBase:PHUM596410"/>
<evidence type="ECO:0000256" key="3">
    <source>
        <dbReference type="ARBA" id="ARBA00009236"/>
    </source>
</evidence>
<comment type="similarity">
    <text evidence="3">Belongs to the class-V pyridoxal-phosphate-dependent aminotransferase family.</text>
</comment>
<comment type="function">
    <text evidence="9">Catalyzes the decomposition of L-selenocysteine to L-alanine and elemental selenium.</text>
</comment>
<reference evidence="13" key="2">
    <citation type="submission" date="2007-04" db="EMBL/GenBank/DDBJ databases">
        <title>The genome of the human body louse.</title>
        <authorList>
            <consortium name="The Human Body Louse Genome Consortium"/>
            <person name="Kirkness E."/>
            <person name="Walenz B."/>
            <person name="Hass B."/>
            <person name="Bruggner R."/>
            <person name="Strausberg R."/>
        </authorList>
    </citation>
    <scope>NUCLEOTIDE SEQUENCE</scope>
    <source>
        <strain evidence="13">USDA</strain>
    </source>
</reference>
<dbReference type="Gene3D" id="3.40.640.10">
    <property type="entry name" value="Type I PLP-dependent aspartate aminotransferase-like (Major domain)"/>
    <property type="match status" value="1"/>
</dbReference>
<evidence type="ECO:0000256" key="4">
    <source>
        <dbReference type="ARBA" id="ARBA00011738"/>
    </source>
</evidence>
<dbReference type="OMA" id="IIYGQSE"/>
<dbReference type="InParanoid" id="E0W2Q9"/>